<reference evidence="5" key="1">
    <citation type="submission" date="2021-03" db="EMBL/GenBank/DDBJ databases">
        <authorList>
            <person name="Tran Van P."/>
        </authorList>
    </citation>
    <scope>NUCLEOTIDE SEQUENCE</scope>
</reference>
<dbReference type="Proteomes" id="UP001153148">
    <property type="component" value="Unassembled WGS sequence"/>
</dbReference>
<protein>
    <recommendedName>
        <fullName evidence="4">Teneurin 1-4-like FN-plug domain-containing protein</fullName>
    </recommendedName>
</protein>
<dbReference type="InterPro" id="IPR057627">
    <property type="entry name" value="FN-plug_TEN1-4"/>
</dbReference>
<keyword evidence="1" id="KW-0245">EGF-like domain</keyword>
<accession>A0ABN7P0A2</accession>
<dbReference type="Pfam" id="PF24329">
    <property type="entry name" value="FN-plug_TEN1-4"/>
    <property type="match status" value="1"/>
</dbReference>
<evidence type="ECO:0000313" key="6">
    <source>
        <dbReference type="Proteomes" id="UP001153148"/>
    </source>
</evidence>
<evidence type="ECO:0000259" key="4">
    <source>
        <dbReference type="Pfam" id="PF24329"/>
    </source>
</evidence>
<evidence type="ECO:0000313" key="5">
    <source>
        <dbReference type="EMBL" id="CAG2061201.1"/>
    </source>
</evidence>
<dbReference type="EMBL" id="CAJPIN010014951">
    <property type="protein sequence ID" value="CAG2061201.1"/>
    <property type="molecule type" value="Genomic_DNA"/>
</dbReference>
<dbReference type="PANTHER" id="PTHR11219:SF69">
    <property type="entry name" value="TENEURIN-A"/>
    <property type="match status" value="1"/>
</dbReference>
<feature type="domain" description="Teneurin 1-4-like FN-plug" evidence="4">
    <location>
        <begin position="50"/>
        <end position="131"/>
    </location>
</feature>
<keyword evidence="2" id="KW-0677">Repeat</keyword>
<gene>
    <name evidence="5" type="ORF">TPAB3V08_LOCUS8156</name>
</gene>
<sequence length="158" mass="17600">MPEKVGAVPGRCLVLAETQILQESIQIPGSSLHLMYQSSQAPGYLSTVLMRLTHSTVPTTLTHVHVRVEIEGSVHTRAYEADPHLTHTFAWNKRNVYKQKVYGVAQAKISVGYQYSSCPSILWETQTAVLQGFDVDISDVGGWSLDIHHHYNFHEGDG</sequence>
<proteinExistence type="predicted"/>
<comment type="caution">
    <text evidence="5">The sequence shown here is derived from an EMBL/GenBank/DDBJ whole genome shotgun (WGS) entry which is preliminary data.</text>
</comment>
<keyword evidence="6" id="KW-1185">Reference proteome</keyword>
<evidence type="ECO:0000256" key="2">
    <source>
        <dbReference type="ARBA" id="ARBA00022737"/>
    </source>
</evidence>
<evidence type="ECO:0000256" key="3">
    <source>
        <dbReference type="ARBA" id="ARBA00023157"/>
    </source>
</evidence>
<dbReference type="InterPro" id="IPR051216">
    <property type="entry name" value="Teneurin"/>
</dbReference>
<evidence type="ECO:0000256" key="1">
    <source>
        <dbReference type="ARBA" id="ARBA00022536"/>
    </source>
</evidence>
<dbReference type="PANTHER" id="PTHR11219">
    <property type="entry name" value="TENEURIN AND N-ACETYLGLUCOSAMINE-1-PHOSPHODIESTER ALPHA-N-ACETYLGLUCOSAMINIDASE"/>
    <property type="match status" value="1"/>
</dbReference>
<keyword evidence="3" id="KW-1015">Disulfide bond</keyword>
<name>A0ABN7P0A2_TIMPD</name>
<organism evidence="5 6">
    <name type="scientific">Timema podura</name>
    <name type="common">Walking stick</name>
    <dbReference type="NCBI Taxonomy" id="61482"/>
    <lineage>
        <taxon>Eukaryota</taxon>
        <taxon>Metazoa</taxon>
        <taxon>Ecdysozoa</taxon>
        <taxon>Arthropoda</taxon>
        <taxon>Hexapoda</taxon>
        <taxon>Insecta</taxon>
        <taxon>Pterygota</taxon>
        <taxon>Neoptera</taxon>
        <taxon>Polyneoptera</taxon>
        <taxon>Phasmatodea</taxon>
        <taxon>Timematodea</taxon>
        <taxon>Timematoidea</taxon>
        <taxon>Timematidae</taxon>
        <taxon>Timema</taxon>
    </lineage>
</organism>